<evidence type="ECO:0000313" key="2">
    <source>
        <dbReference type="EMBL" id="PZQ94855.1"/>
    </source>
</evidence>
<dbReference type="PANTHER" id="PTHR43685:SF2">
    <property type="entry name" value="GLYCOSYLTRANSFERASE 2-LIKE DOMAIN-CONTAINING PROTEIN"/>
    <property type="match status" value="1"/>
</dbReference>
<name>A0A2W5S752_CERSP</name>
<dbReference type="PANTHER" id="PTHR43685">
    <property type="entry name" value="GLYCOSYLTRANSFERASE"/>
    <property type="match status" value="1"/>
</dbReference>
<dbReference type="InterPro" id="IPR050834">
    <property type="entry name" value="Glycosyltransf_2"/>
</dbReference>
<reference evidence="2 3" key="1">
    <citation type="submission" date="2017-08" db="EMBL/GenBank/DDBJ databases">
        <title>Infants hospitalized years apart are colonized by the same room-sourced microbial strains.</title>
        <authorList>
            <person name="Brooks B."/>
            <person name="Olm M.R."/>
            <person name="Firek B.A."/>
            <person name="Baker R."/>
            <person name="Thomas B.C."/>
            <person name="Morowitz M.J."/>
            <person name="Banfield J.F."/>
        </authorList>
    </citation>
    <scope>NUCLEOTIDE SEQUENCE [LARGE SCALE GENOMIC DNA]</scope>
    <source>
        <strain evidence="2">S2_003_000_R2_11</strain>
    </source>
</reference>
<dbReference type="EMBL" id="QFQS01000012">
    <property type="protein sequence ID" value="PZQ94855.1"/>
    <property type="molecule type" value="Genomic_DNA"/>
</dbReference>
<evidence type="ECO:0000313" key="3">
    <source>
        <dbReference type="Proteomes" id="UP000248975"/>
    </source>
</evidence>
<proteinExistence type="predicted"/>
<protein>
    <recommendedName>
        <fullName evidence="1">Glycosyltransferase 2-like domain-containing protein</fullName>
    </recommendedName>
</protein>
<dbReference type="SUPFAM" id="SSF53448">
    <property type="entry name" value="Nucleotide-diphospho-sugar transferases"/>
    <property type="match status" value="1"/>
</dbReference>
<dbReference type="AlphaFoldDB" id="A0A2W5S752"/>
<dbReference type="Gene3D" id="3.90.550.10">
    <property type="entry name" value="Spore Coat Polysaccharide Biosynthesis Protein SpsA, Chain A"/>
    <property type="match status" value="2"/>
</dbReference>
<dbReference type="InterPro" id="IPR001173">
    <property type="entry name" value="Glyco_trans_2-like"/>
</dbReference>
<accession>A0A2W5S752</accession>
<dbReference type="Pfam" id="PF00535">
    <property type="entry name" value="Glycos_transf_2"/>
    <property type="match status" value="1"/>
</dbReference>
<dbReference type="InterPro" id="IPR029044">
    <property type="entry name" value="Nucleotide-diphossugar_trans"/>
</dbReference>
<dbReference type="Proteomes" id="UP000248975">
    <property type="component" value="Unassembled WGS sequence"/>
</dbReference>
<feature type="domain" description="Glycosyltransferase 2-like" evidence="1">
    <location>
        <begin position="11"/>
        <end position="57"/>
    </location>
</feature>
<evidence type="ECO:0000259" key="1">
    <source>
        <dbReference type="Pfam" id="PF00535"/>
    </source>
</evidence>
<organism evidence="2 3">
    <name type="scientific">Cereibacter sphaeroides</name>
    <name type="common">Rhodobacter sphaeroides</name>
    <dbReference type="NCBI Taxonomy" id="1063"/>
    <lineage>
        <taxon>Bacteria</taxon>
        <taxon>Pseudomonadati</taxon>
        <taxon>Pseudomonadota</taxon>
        <taxon>Alphaproteobacteria</taxon>
        <taxon>Rhodobacterales</taxon>
        <taxon>Paracoccaceae</taxon>
        <taxon>Cereibacter</taxon>
    </lineage>
</organism>
<comment type="caution">
    <text evidence="2">The sequence shown here is derived from an EMBL/GenBank/DDBJ whole genome shotgun (WGS) entry which is preliminary data.</text>
</comment>
<gene>
    <name evidence="2" type="ORF">DI533_20965</name>
</gene>
<sequence length="265" mass="29329">MTDTPLPRIAVVIPCYNSEAWIARTINSVLDQSYADRLVIVVDDGSRDASADRVRAFLLVGAAKVAAETGADIVLSDMHIVDAEGRRQARSVYSGSITPETFFEGWLNGLYFNPSSILWRIDFVQRIGGWDESLARAQDLDITLRAMFERPRVMKNDQGVAVYARINPASVSRSDSPRATESRMKVTLGLLAQAKGTAFEQYSPLLLAKLYTITRTAFQTGQTALGRRGVSELKNYGFQGNPGSRFHRLLSRLIGLEAKVKLWGN</sequence>